<evidence type="ECO:0000256" key="5">
    <source>
        <dbReference type="SAM" id="MobiDB-lite"/>
    </source>
</evidence>
<feature type="region of interest" description="Disordered" evidence="5">
    <location>
        <begin position="380"/>
        <end position="403"/>
    </location>
</feature>
<feature type="compositionally biased region" description="Basic residues" evidence="5">
    <location>
        <begin position="388"/>
        <end position="403"/>
    </location>
</feature>
<dbReference type="PANTHER" id="PTHR21569">
    <property type="entry name" value="RIBOSOMAL PROTEIN S9"/>
    <property type="match status" value="1"/>
</dbReference>
<keyword evidence="6" id="KW-1133">Transmembrane helix</keyword>
<evidence type="ECO:0000256" key="4">
    <source>
        <dbReference type="RuleBase" id="RU003815"/>
    </source>
</evidence>
<keyword evidence="2 4" id="KW-0689">Ribosomal protein</keyword>
<dbReference type="InterPro" id="IPR020574">
    <property type="entry name" value="Ribosomal_uS9_CS"/>
</dbReference>
<proteinExistence type="inferred from homology"/>
<evidence type="ECO:0000256" key="3">
    <source>
        <dbReference type="ARBA" id="ARBA00023274"/>
    </source>
</evidence>
<dbReference type="GO" id="GO:0003723">
    <property type="term" value="F:RNA binding"/>
    <property type="evidence" value="ECO:0007669"/>
    <property type="project" value="TreeGrafter"/>
</dbReference>
<evidence type="ECO:0000256" key="2">
    <source>
        <dbReference type="ARBA" id="ARBA00022980"/>
    </source>
</evidence>
<dbReference type="Gene3D" id="3.30.230.10">
    <property type="match status" value="1"/>
</dbReference>
<name>D4D4P7_TRIVH</name>
<comment type="caution">
    <text evidence="7">The sequence shown here is derived from an EMBL/GenBank/DDBJ whole genome shotgun (WGS) entry which is preliminary data.</text>
</comment>
<dbReference type="InterPro" id="IPR014721">
    <property type="entry name" value="Ribsml_uS5_D2-typ_fold_subgr"/>
</dbReference>
<evidence type="ECO:0000313" key="7">
    <source>
        <dbReference type="EMBL" id="EFE43170.1"/>
    </source>
</evidence>
<comment type="similarity">
    <text evidence="1 4">Belongs to the universal ribosomal protein uS9 family.</text>
</comment>
<dbReference type="HOGENOM" id="CLU_036531_0_0_1"/>
<feature type="transmembrane region" description="Helical" evidence="6">
    <location>
        <begin position="357"/>
        <end position="377"/>
    </location>
</feature>
<dbReference type="KEGG" id="tve:TRV_02063"/>
<keyword evidence="6" id="KW-0812">Transmembrane</keyword>
<feature type="compositionally biased region" description="Low complexity" evidence="5">
    <location>
        <begin position="115"/>
        <end position="125"/>
    </location>
</feature>
<evidence type="ECO:0000313" key="8">
    <source>
        <dbReference type="Proteomes" id="UP000008383"/>
    </source>
</evidence>
<organism evidence="7 8">
    <name type="scientific">Trichophyton verrucosum (strain HKI 0517)</name>
    <dbReference type="NCBI Taxonomy" id="663202"/>
    <lineage>
        <taxon>Eukaryota</taxon>
        <taxon>Fungi</taxon>
        <taxon>Dikarya</taxon>
        <taxon>Ascomycota</taxon>
        <taxon>Pezizomycotina</taxon>
        <taxon>Eurotiomycetes</taxon>
        <taxon>Eurotiomycetidae</taxon>
        <taxon>Onygenales</taxon>
        <taxon>Arthrodermataceae</taxon>
        <taxon>Trichophyton</taxon>
    </lineage>
</organism>
<dbReference type="GO" id="GO:0003735">
    <property type="term" value="F:structural constituent of ribosome"/>
    <property type="evidence" value="ECO:0007669"/>
    <property type="project" value="InterPro"/>
</dbReference>
<dbReference type="GO" id="GO:0006412">
    <property type="term" value="P:translation"/>
    <property type="evidence" value="ECO:0007669"/>
    <property type="project" value="InterPro"/>
</dbReference>
<evidence type="ECO:0000256" key="6">
    <source>
        <dbReference type="SAM" id="Phobius"/>
    </source>
</evidence>
<dbReference type="SUPFAM" id="SSF54211">
    <property type="entry name" value="Ribosomal protein S5 domain 2-like"/>
    <property type="match status" value="1"/>
</dbReference>
<feature type="region of interest" description="Disordered" evidence="5">
    <location>
        <begin position="115"/>
        <end position="138"/>
    </location>
</feature>
<dbReference type="InterPro" id="IPR020568">
    <property type="entry name" value="Ribosomal_Su5_D2-typ_SF"/>
</dbReference>
<dbReference type="AlphaFoldDB" id="D4D4P7"/>
<reference evidence="8" key="1">
    <citation type="journal article" date="2011" name="Genome Biol.">
        <title>Comparative and functional genomics provide insights into the pathogenicity of dermatophytic fungi.</title>
        <authorList>
            <person name="Burmester A."/>
            <person name="Shelest E."/>
            <person name="Gloeckner G."/>
            <person name="Heddergott C."/>
            <person name="Schindler S."/>
            <person name="Staib P."/>
            <person name="Heidel A."/>
            <person name="Felder M."/>
            <person name="Petzold A."/>
            <person name="Szafranski K."/>
            <person name="Feuermann M."/>
            <person name="Pedruzzi I."/>
            <person name="Priebe S."/>
            <person name="Groth M."/>
            <person name="Winkler R."/>
            <person name="Li W."/>
            <person name="Kniemeyer O."/>
            <person name="Schroeckh V."/>
            <person name="Hertweck C."/>
            <person name="Hube B."/>
            <person name="White T.C."/>
            <person name="Platzer M."/>
            <person name="Guthke R."/>
            <person name="Heitman J."/>
            <person name="Woestemeyer J."/>
            <person name="Zipfel P.F."/>
            <person name="Monod M."/>
            <person name="Brakhage A.A."/>
        </authorList>
    </citation>
    <scope>NUCLEOTIDE SEQUENCE [LARGE SCALE GENOMIC DNA]</scope>
    <source>
        <strain evidence="8">HKI 0517</strain>
    </source>
</reference>
<dbReference type="InterPro" id="IPR000754">
    <property type="entry name" value="Ribosomal_uS9"/>
</dbReference>
<protein>
    <submittedName>
        <fullName evidence="7">37S ribosomal protein S9</fullName>
    </submittedName>
</protein>
<dbReference type="Proteomes" id="UP000008383">
    <property type="component" value="Unassembled WGS sequence"/>
</dbReference>
<gene>
    <name evidence="7" type="ORF">TRV_02063</name>
</gene>
<dbReference type="PROSITE" id="PS00360">
    <property type="entry name" value="RIBOSOMAL_S9"/>
    <property type="match status" value="1"/>
</dbReference>
<dbReference type="PANTHER" id="PTHR21569:SF1">
    <property type="entry name" value="SMALL RIBOSOMAL SUBUNIT PROTEIN US9M"/>
    <property type="match status" value="1"/>
</dbReference>
<keyword evidence="6" id="KW-0472">Membrane</keyword>
<dbReference type="OrthoDB" id="10254627at2759"/>
<dbReference type="RefSeq" id="XP_003023788.1">
    <property type="nucleotide sequence ID" value="XM_003023742.1"/>
</dbReference>
<keyword evidence="3 4" id="KW-0687">Ribonucleoprotein</keyword>
<dbReference type="Pfam" id="PF00380">
    <property type="entry name" value="Ribosomal_S9"/>
    <property type="match status" value="1"/>
</dbReference>
<dbReference type="EMBL" id="ACYE01000107">
    <property type="protein sequence ID" value="EFE43170.1"/>
    <property type="molecule type" value="Genomic_DNA"/>
</dbReference>
<dbReference type="GeneID" id="9582369"/>
<dbReference type="GO" id="GO:0005763">
    <property type="term" value="C:mitochondrial small ribosomal subunit"/>
    <property type="evidence" value="ECO:0007669"/>
    <property type="project" value="TreeGrafter"/>
</dbReference>
<accession>D4D4P7</accession>
<keyword evidence="8" id="KW-1185">Reference proteome</keyword>
<evidence type="ECO:0000256" key="1">
    <source>
        <dbReference type="ARBA" id="ARBA00005251"/>
    </source>
</evidence>
<sequence>MTGRHKRSRLASNCLLAGEDDEKEKMKNFLRRGEKRKKKEEKLGLFAHYELFLSTTKTKQTWQSAGTAPINQIPRHLRFSITIMAWQRPVLAARTFRLPRCLTQFEAFRYQPFSTTPSSSLDDSPNAAPPLDASESLRQPTRMLPVSRSYFTGTPKFTDYELKLEYLRAKYMDLPSYGPREAPRVAWLVRGQFLAKVNEDISVSRYARLLKSLKVLNKIKAEVMPAEVSKFIEEFSRPRNLYQWELNSRKPDEDGRSRGIGRRKTAHATAYLVEGDGQIIINGKTISEVFPRIHDRESAMWALKATNRLHKYNVFAVARGGGITGQAEAVTLAVAKSLLVHEPGLKSALRRGKSSPLMLMVLNYVFILTSTSTAGVIRTDPRQVERKKPGKLKSRKMPAWVKR</sequence>